<evidence type="ECO:0000313" key="8">
    <source>
        <dbReference type="EMBL" id="KAE9232919.1"/>
    </source>
</evidence>
<dbReference type="EMBL" id="QXFX01000511">
    <property type="protein sequence ID" value="KAE9113030.1"/>
    <property type="molecule type" value="Genomic_DNA"/>
</dbReference>
<evidence type="ECO:0000313" key="17">
    <source>
        <dbReference type="Proteomes" id="UP000460718"/>
    </source>
</evidence>
<dbReference type="Proteomes" id="UP000440732">
    <property type="component" value="Unassembled WGS sequence"/>
</dbReference>
<dbReference type="Proteomes" id="UP000460718">
    <property type="component" value="Unassembled WGS sequence"/>
</dbReference>
<evidence type="ECO:0000313" key="7">
    <source>
        <dbReference type="EMBL" id="KAE9229957.1"/>
    </source>
</evidence>
<protein>
    <submittedName>
        <fullName evidence="6">Uncharacterized protein</fullName>
    </submittedName>
</protein>
<dbReference type="Proteomes" id="UP000476176">
    <property type="component" value="Unassembled WGS sequence"/>
</dbReference>
<dbReference type="AlphaFoldDB" id="A0A6A3T3I3"/>
<dbReference type="Proteomes" id="UP000440367">
    <property type="component" value="Unassembled WGS sequence"/>
</dbReference>
<comment type="caution">
    <text evidence="6">The sequence shown here is derived from an EMBL/GenBank/DDBJ whole genome shotgun (WGS) entry which is preliminary data.</text>
</comment>
<dbReference type="EMBL" id="QXGC01000490">
    <property type="protein sequence ID" value="KAE9232919.1"/>
    <property type="molecule type" value="Genomic_DNA"/>
</dbReference>
<evidence type="ECO:0000313" key="19">
    <source>
        <dbReference type="Proteomes" id="UP000488956"/>
    </source>
</evidence>
<gene>
    <name evidence="10" type="ORF">PF001_g10072</name>
    <name evidence="9" type="ORF">PF002_g12198</name>
    <name evidence="8" type="ORF">PF004_g9794</name>
    <name evidence="7" type="ORF">PF005_g3671</name>
    <name evidence="6" type="ORF">PF006_g16262</name>
    <name evidence="4" type="ORF">PF007_g10995</name>
    <name evidence="2" type="ORF">PF009_g11993</name>
    <name evidence="5" type="ORF">PF010_g10227</name>
    <name evidence="3" type="ORF">PF011_g9666</name>
</gene>
<dbReference type="Proteomes" id="UP000433483">
    <property type="component" value="Unassembled WGS sequence"/>
</dbReference>
<evidence type="ECO:0000313" key="3">
    <source>
        <dbReference type="EMBL" id="KAE9010804.1"/>
    </source>
</evidence>
<evidence type="ECO:0000313" key="12">
    <source>
        <dbReference type="Proteomes" id="UP000433483"/>
    </source>
</evidence>
<dbReference type="EMBL" id="QXGD01000581">
    <property type="protein sequence ID" value="KAE9233046.1"/>
    <property type="molecule type" value="Genomic_DNA"/>
</dbReference>
<dbReference type="Proteomes" id="UP000441208">
    <property type="component" value="Unassembled WGS sequence"/>
</dbReference>
<evidence type="ECO:0000313" key="15">
    <source>
        <dbReference type="Proteomes" id="UP000440732"/>
    </source>
</evidence>
<evidence type="ECO:0000256" key="1">
    <source>
        <dbReference type="SAM" id="SignalP"/>
    </source>
</evidence>
<dbReference type="EMBL" id="QXGE01000501">
    <property type="protein sequence ID" value="KAE9310680.1"/>
    <property type="molecule type" value="Genomic_DNA"/>
</dbReference>
<accession>A0A6A3T3I3</accession>
<dbReference type="Proteomes" id="UP000437068">
    <property type="component" value="Unassembled WGS sequence"/>
</dbReference>
<dbReference type="Proteomes" id="UP000429523">
    <property type="component" value="Unassembled WGS sequence"/>
</dbReference>
<evidence type="ECO:0000313" key="13">
    <source>
        <dbReference type="Proteomes" id="UP000437068"/>
    </source>
</evidence>
<evidence type="ECO:0000313" key="11">
    <source>
        <dbReference type="Proteomes" id="UP000429523"/>
    </source>
</evidence>
<feature type="chain" id="PRO_5033873492" evidence="1">
    <location>
        <begin position="29"/>
        <end position="56"/>
    </location>
</feature>
<proteinExistence type="predicted"/>
<reference evidence="11 12" key="1">
    <citation type="submission" date="2018-08" db="EMBL/GenBank/DDBJ databases">
        <title>Genomic investigation of the strawberry pathogen Phytophthora fragariae indicates pathogenicity is determined by transcriptional variation in three key races.</title>
        <authorList>
            <person name="Adams T.M."/>
            <person name="Armitage A.D."/>
            <person name="Sobczyk M.K."/>
            <person name="Bates H.J."/>
            <person name="Dunwell J.M."/>
            <person name="Nellist C.F."/>
            <person name="Harrison R.J."/>
        </authorList>
    </citation>
    <scope>NUCLEOTIDE SEQUENCE [LARGE SCALE GENOMIC DNA]</scope>
    <source>
        <strain evidence="10 13">A4</strain>
        <strain evidence="9 14">BC-1</strain>
        <strain evidence="8 18">BC-23</strain>
        <strain evidence="7 12">NOV-27</strain>
        <strain evidence="6 15">NOV-5</strain>
        <strain evidence="4 16">NOV-71</strain>
        <strain evidence="2 11">NOV-9</strain>
        <strain evidence="5 19">ONT-3</strain>
        <strain evidence="3 17">SCRP245</strain>
    </source>
</reference>
<dbReference type="Proteomes" id="UP000488956">
    <property type="component" value="Unassembled WGS sequence"/>
</dbReference>
<name>A0A6A3T3I3_9STRA</name>
<sequence>MRHAACARWRHKKGGLFFLTAFIRQALCWYDQARRKGFHDGRLCARGVASYHDPFF</sequence>
<keyword evidence="12" id="KW-1185">Reference proteome</keyword>
<evidence type="ECO:0000313" key="2">
    <source>
        <dbReference type="EMBL" id="KAE8938116.1"/>
    </source>
</evidence>
<evidence type="ECO:0000313" key="18">
    <source>
        <dbReference type="Proteomes" id="UP000476176"/>
    </source>
</evidence>
<feature type="signal peptide" evidence="1">
    <location>
        <begin position="1"/>
        <end position="28"/>
    </location>
</feature>
<evidence type="ECO:0000313" key="16">
    <source>
        <dbReference type="Proteomes" id="UP000441208"/>
    </source>
</evidence>
<dbReference type="EMBL" id="QXFZ01000537">
    <property type="protein sequence ID" value="KAE9112750.1"/>
    <property type="molecule type" value="Genomic_DNA"/>
</dbReference>
<evidence type="ECO:0000313" key="10">
    <source>
        <dbReference type="EMBL" id="KAE9310680.1"/>
    </source>
</evidence>
<dbReference type="EMBL" id="QXGA01001120">
    <property type="protein sequence ID" value="KAE9128529.1"/>
    <property type="molecule type" value="Genomic_DNA"/>
</dbReference>
<dbReference type="EMBL" id="QXGF01000583">
    <property type="protein sequence ID" value="KAE8938116.1"/>
    <property type="molecule type" value="Genomic_DNA"/>
</dbReference>
<evidence type="ECO:0000313" key="4">
    <source>
        <dbReference type="EMBL" id="KAE9112750.1"/>
    </source>
</evidence>
<dbReference type="EMBL" id="QXFW01000485">
    <property type="protein sequence ID" value="KAE9010804.1"/>
    <property type="molecule type" value="Genomic_DNA"/>
</dbReference>
<evidence type="ECO:0000313" key="14">
    <source>
        <dbReference type="Proteomes" id="UP000440367"/>
    </source>
</evidence>
<evidence type="ECO:0000313" key="6">
    <source>
        <dbReference type="EMBL" id="KAE9128529.1"/>
    </source>
</evidence>
<organism evidence="6 15">
    <name type="scientific">Phytophthora fragariae</name>
    <dbReference type="NCBI Taxonomy" id="53985"/>
    <lineage>
        <taxon>Eukaryota</taxon>
        <taxon>Sar</taxon>
        <taxon>Stramenopiles</taxon>
        <taxon>Oomycota</taxon>
        <taxon>Peronosporomycetes</taxon>
        <taxon>Peronosporales</taxon>
        <taxon>Peronosporaceae</taxon>
        <taxon>Phytophthora</taxon>
    </lineage>
</organism>
<evidence type="ECO:0000313" key="9">
    <source>
        <dbReference type="EMBL" id="KAE9233046.1"/>
    </source>
</evidence>
<dbReference type="EMBL" id="QXGB01000110">
    <property type="protein sequence ID" value="KAE9229957.1"/>
    <property type="molecule type" value="Genomic_DNA"/>
</dbReference>
<evidence type="ECO:0000313" key="5">
    <source>
        <dbReference type="EMBL" id="KAE9113030.1"/>
    </source>
</evidence>
<keyword evidence="1" id="KW-0732">Signal</keyword>